<evidence type="ECO:0000256" key="3">
    <source>
        <dbReference type="ARBA" id="ARBA00023140"/>
    </source>
</evidence>
<dbReference type="AlphaFoldDB" id="A0A6G8IJ04"/>
<sequence>MSDILVHTEAGIRTLTFNRADKKNSITSAMYGALADALAGAADDPAVRVVLIQGHETVFSAGNDIGDFLNNPPAGLDSPVFRFLKGIATFPKPLIAAVCGPAVGVGTTLLFHCDLVYAGDNAAFSMPFVNLGLCPEAASSLLVPQMLGYHRAAEALLLGEPFMAEAALEVGLVNRVLPPTEANAYAHSVAAKLAAKPLSSLIETKRLMKKGQGELVLKTIAEEGASFGRMLREPAAKEAFGAFMERRKPDFSKV</sequence>
<dbReference type="InterPro" id="IPR014748">
    <property type="entry name" value="Enoyl-CoA_hydra_C"/>
</dbReference>
<keyword evidence="6" id="KW-1185">Reference proteome</keyword>
<reference evidence="5 6" key="1">
    <citation type="submission" date="2020-03" db="EMBL/GenBank/DDBJ databases">
        <title>Hydrogenophaga sp. nov. isolated from cyanobacterial mat.</title>
        <authorList>
            <person name="Thorat V."/>
            <person name="Kirdat K."/>
            <person name="Tiwarekar B."/>
            <person name="Costa E.D."/>
            <person name="Yadav A."/>
        </authorList>
    </citation>
    <scope>NUCLEOTIDE SEQUENCE [LARGE SCALE GENOMIC DNA]</scope>
    <source>
        <strain evidence="5 6">BA0156</strain>
    </source>
</reference>
<evidence type="ECO:0000313" key="6">
    <source>
        <dbReference type="Proteomes" id="UP000503162"/>
    </source>
</evidence>
<comment type="subcellular location">
    <subcellularLocation>
        <location evidence="1">Peroxisome</location>
    </subcellularLocation>
</comment>
<dbReference type="InterPro" id="IPR029045">
    <property type="entry name" value="ClpP/crotonase-like_dom_sf"/>
</dbReference>
<gene>
    <name evidence="5" type="ORF">G9Q37_13060</name>
</gene>
<evidence type="ECO:0000256" key="1">
    <source>
        <dbReference type="ARBA" id="ARBA00004275"/>
    </source>
</evidence>
<dbReference type="GO" id="GO:0004165">
    <property type="term" value="F:delta(3)-delta(2)-enoyl-CoA isomerase activity"/>
    <property type="evidence" value="ECO:0007669"/>
    <property type="project" value="UniProtKB-ARBA"/>
</dbReference>
<dbReference type="PANTHER" id="PTHR43684:SF1">
    <property type="entry name" value="ENOYL-COA DELTA ISOMERASE 2"/>
    <property type="match status" value="1"/>
</dbReference>
<dbReference type="CDD" id="cd06558">
    <property type="entry name" value="crotonase-like"/>
    <property type="match status" value="1"/>
</dbReference>
<dbReference type="SUPFAM" id="SSF52096">
    <property type="entry name" value="ClpP/crotonase"/>
    <property type="match status" value="1"/>
</dbReference>
<keyword evidence="3" id="KW-0576">Peroxisome</keyword>
<dbReference type="Pfam" id="PF00378">
    <property type="entry name" value="ECH_1"/>
    <property type="match status" value="1"/>
</dbReference>
<dbReference type="Gene3D" id="3.90.226.10">
    <property type="entry name" value="2-enoyl-CoA Hydratase, Chain A, domain 1"/>
    <property type="match status" value="1"/>
</dbReference>
<organism evidence="5 6">
    <name type="scientific">Hydrogenophaga crocea</name>
    <dbReference type="NCBI Taxonomy" id="2716225"/>
    <lineage>
        <taxon>Bacteria</taxon>
        <taxon>Pseudomonadati</taxon>
        <taxon>Pseudomonadota</taxon>
        <taxon>Betaproteobacteria</taxon>
        <taxon>Burkholderiales</taxon>
        <taxon>Comamonadaceae</taxon>
        <taxon>Hydrogenophaga</taxon>
    </lineage>
</organism>
<evidence type="ECO:0000313" key="5">
    <source>
        <dbReference type="EMBL" id="QIM53005.1"/>
    </source>
</evidence>
<protein>
    <submittedName>
        <fullName evidence="5">Enoyl-CoA hydratase</fullName>
    </submittedName>
</protein>
<evidence type="ECO:0000256" key="2">
    <source>
        <dbReference type="ARBA" id="ARBA00005254"/>
    </source>
</evidence>
<dbReference type="Proteomes" id="UP000503162">
    <property type="component" value="Chromosome"/>
</dbReference>
<dbReference type="InterPro" id="IPR001753">
    <property type="entry name" value="Enoyl-CoA_hydra/iso"/>
</dbReference>
<keyword evidence="4" id="KW-0413">Isomerase</keyword>
<dbReference type="Gene3D" id="1.10.12.10">
    <property type="entry name" value="Lyase 2-enoyl-coa Hydratase, Chain A, domain 2"/>
    <property type="match status" value="1"/>
</dbReference>
<dbReference type="RefSeq" id="WP_166227642.1">
    <property type="nucleotide sequence ID" value="NZ_CP049989.1"/>
</dbReference>
<evidence type="ECO:0000256" key="4">
    <source>
        <dbReference type="ARBA" id="ARBA00023235"/>
    </source>
</evidence>
<dbReference type="KEGG" id="hcz:G9Q37_13060"/>
<dbReference type="PANTHER" id="PTHR43684">
    <property type="match status" value="1"/>
</dbReference>
<name>A0A6G8IJ04_9BURK</name>
<dbReference type="EMBL" id="CP049989">
    <property type="protein sequence ID" value="QIM53005.1"/>
    <property type="molecule type" value="Genomic_DNA"/>
</dbReference>
<accession>A0A6G8IJ04</accession>
<comment type="similarity">
    <text evidence="2">Belongs to the enoyl-CoA hydratase/isomerase family.</text>
</comment>
<dbReference type="InterPro" id="IPR051053">
    <property type="entry name" value="ECH/Chromodomain_protein"/>
</dbReference>
<proteinExistence type="inferred from homology"/>